<dbReference type="PATRIC" id="fig|171383.3.peg.2232"/>
<dbReference type="Pfam" id="PF09994">
    <property type="entry name" value="T6SS_Tle1-like_cat"/>
    <property type="match status" value="1"/>
</dbReference>
<dbReference type="OrthoDB" id="4378831at2"/>
<dbReference type="AlphaFoldDB" id="A0A0M0HZ95"/>
<feature type="domain" description="T6SS Phospholipase effector Tle1-like catalytic" evidence="1">
    <location>
        <begin position="372"/>
        <end position="470"/>
    </location>
</feature>
<comment type="caution">
    <text evidence="2">The sequence shown here is derived from an EMBL/GenBank/DDBJ whole genome shotgun (WGS) entry which is preliminary data.</text>
</comment>
<dbReference type="InterPro" id="IPR018712">
    <property type="entry name" value="Tle1-like_cat"/>
</dbReference>
<proteinExistence type="predicted"/>
<evidence type="ECO:0000313" key="3">
    <source>
        <dbReference type="Proteomes" id="UP000037530"/>
    </source>
</evidence>
<dbReference type="EMBL" id="LHPI01000009">
    <property type="protein sequence ID" value="KOO07404.1"/>
    <property type="molecule type" value="Genomic_DNA"/>
</dbReference>
<organism evidence="2 3">
    <name type="scientific">Vibrio hepatarius</name>
    <dbReference type="NCBI Taxonomy" id="171383"/>
    <lineage>
        <taxon>Bacteria</taxon>
        <taxon>Pseudomonadati</taxon>
        <taxon>Pseudomonadota</taxon>
        <taxon>Gammaproteobacteria</taxon>
        <taxon>Vibrionales</taxon>
        <taxon>Vibrionaceae</taxon>
        <taxon>Vibrio</taxon>
        <taxon>Vibrio oreintalis group</taxon>
    </lineage>
</organism>
<dbReference type="Proteomes" id="UP000037530">
    <property type="component" value="Unassembled WGS sequence"/>
</dbReference>
<dbReference type="STRING" id="171383.AKJ31_10940"/>
<reference evidence="3" key="1">
    <citation type="submission" date="2015-08" db="EMBL/GenBank/DDBJ databases">
        <title>Vibrio galatheae sp. nov., a novel member of the Vibrionaceae family isolated from the Solomon Islands.</title>
        <authorList>
            <person name="Giubergia S."/>
            <person name="Machado H."/>
            <person name="Mateiu R.V."/>
            <person name="Gram L."/>
        </authorList>
    </citation>
    <scope>NUCLEOTIDE SEQUENCE [LARGE SCALE GENOMIC DNA]</scope>
    <source>
        <strain evidence="3">DSM 19134</strain>
    </source>
</reference>
<protein>
    <recommendedName>
        <fullName evidence="1">T6SS Phospholipase effector Tle1-like catalytic domain-containing protein</fullName>
    </recommendedName>
</protein>
<dbReference type="PANTHER" id="PTHR33840:SF1">
    <property type="entry name" value="TLE1 PHOSPHOLIPASE DOMAIN-CONTAINING PROTEIN"/>
    <property type="match status" value="1"/>
</dbReference>
<name>A0A0M0HZ95_9VIBR</name>
<dbReference type="PANTHER" id="PTHR33840">
    <property type="match status" value="1"/>
</dbReference>
<dbReference type="RefSeq" id="WP_053409138.1">
    <property type="nucleotide sequence ID" value="NZ_LHPI01000009.1"/>
</dbReference>
<gene>
    <name evidence="2" type="ORF">AKJ31_10940</name>
</gene>
<evidence type="ECO:0000259" key="1">
    <source>
        <dbReference type="Pfam" id="PF09994"/>
    </source>
</evidence>
<sequence length="694" mass="78247">MRALGVDSHCIVCEKYTHWIEIVVRDEHNQAFPDISGTLIDGSGAEYPVTVGEAPILLTDLAPGRVELKLEVTSWLEETEKRTPFEGSDCPVDLWLTDNPLGHESKERTRHDLTLGDFITAEEGKDLPKRHQAQQLGAAKLVTDNSHLVTIQGCRYITLRLGMFFDGTANNTYSAKWGKQQLEARYNSWKASYQASKSILESRGEAVNEVPATELIDSCFDFGDVTGSAANELTNIQKLYDLYATNTFDDSKSVFHHAQYVTGIGTGNSTDIAPADEDEIPGQAFGLGKYGVVAKVETGIAQVCKELDDIILSIEEQLPIDGFSKLEFDVFGFSRGAAAARHFVNVVLDGEKSLFAERFIESSNYRNIAFTRNFDWSDNKNCEVSFVGVFDTVAAIMNPLAFDVSLHNDDNDPVRLWLDPKRVRKAVHLVAHENTEYRVNFTLNKLNRASHFDELVLPGAHSDLGGGYHSRVAYPQNDYWLPLLENQRIRKVWDRDLPTFGKQRRIDVLKQKLDVVKQQELAHGWNENNYLVTEPKITRSGRDKESASMELIYRAYTEGDLSRLYLRVMYGLAEFSGVPLSDMESGRLVWDCTSSTFDAHLNYPVQDKLKDPKSGNDFLFGKLCKQVLELAKNGDKEKIKLLLGSDAQRYNFMNLGLVHHSSDEDLNYGLFKGNASNIVDDHYKRKEHECEKEL</sequence>
<evidence type="ECO:0000313" key="2">
    <source>
        <dbReference type="EMBL" id="KOO07404.1"/>
    </source>
</evidence>
<keyword evidence="3" id="KW-1185">Reference proteome</keyword>
<accession>A0A0M0HZ95</accession>